<reference evidence="11 12" key="1">
    <citation type="journal article" date="2024" name="G3 (Bethesda)">
        <title>Genome assembly of Hibiscus sabdariffa L. provides insights into metabolisms of medicinal natural products.</title>
        <authorList>
            <person name="Kim T."/>
        </authorList>
    </citation>
    <scope>NUCLEOTIDE SEQUENCE [LARGE SCALE GENOMIC DNA]</scope>
    <source>
        <strain evidence="11">TK-2024</strain>
        <tissue evidence="11">Old leaves</tissue>
    </source>
</reference>
<evidence type="ECO:0000256" key="7">
    <source>
        <dbReference type="ARBA" id="ARBA00022989"/>
    </source>
</evidence>
<evidence type="ECO:0000256" key="5">
    <source>
        <dbReference type="ARBA" id="ARBA00022692"/>
    </source>
</evidence>
<name>A0ABR2QW06_9ROSI</name>
<protein>
    <submittedName>
        <fullName evidence="11">Uncharacterized protein</fullName>
    </submittedName>
</protein>
<keyword evidence="5" id="KW-0812">Transmembrane</keyword>
<keyword evidence="6" id="KW-0677">Repeat</keyword>
<keyword evidence="8" id="KW-0472">Membrane</keyword>
<evidence type="ECO:0000256" key="9">
    <source>
        <dbReference type="ARBA" id="ARBA00023170"/>
    </source>
</evidence>
<evidence type="ECO:0000256" key="8">
    <source>
        <dbReference type="ARBA" id="ARBA00023136"/>
    </source>
</evidence>
<keyword evidence="10" id="KW-0325">Glycoprotein</keyword>
<keyword evidence="7" id="KW-1133">Transmembrane helix</keyword>
<proteinExistence type="inferred from homology"/>
<evidence type="ECO:0000256" key="4">
    <source>
        <dbReference type="ARBA" id="ARBA00022614"/>
    </source>
</evidence>
<dbReference type="PANTHER" id="PTHR27004:SF208">
    <property type="entry name" value="LRR RECEPTOR-LIKE SERINE_THREONINE-PROTEIN KINASE GSO2"/>
    <property type="match status" value="1"/>
</dbReference>
<organism evidence="11 12">
    <name type="scientific">Hibiscus sabdariffa</name>
    <name type="common">roselle</name>
    <dbReference type="NCBI Taxonomy" id="183260"/>
    <lineage>
        <taxon>Eukaryota</taxon>
        <taxon>Viridiplantae</taxon>
        <taxon>Streptophyta</taxon>
        <taxon>Embryophyta</taxon>
        <taxon>Tracheophyta</taxon>
        <taxon>Spermatophyta</taxon>
        <taxon>Magnoliopsida</taxon>
        <taxon>eudicotyledons</taxon>
        <taxon>Gunneridae</taxon>
        <taxon>Pentapetalae</taxon>
        <taxon>rosids</taxon>
        <taxon>malvids</taxon>
        <taxon>Malvales</taxon>
        <taxon>Malvaceae</taxon>
        <taxon>Malvoideae</taxon>
        <taxon>Hibiscus</taxon>
    </lineage>
</organism>
<dbReference type="InterPro" id="IPR032675">
    <property type="entry name" value="LRR_dom_sf"/>
</dbReference>
<comment type="caution">
    <text evidence="11">The sequence shown here is derived from an EMBL/GenBank/DDBJ whole genome shotgun (WGS) entry which is preliminary data.</text>
</comment>
<dbReference type="SUPFAM" id="SSF52058">
    <property type="entry name" value="L domain-like"/>
    <property type="match status" value="1"/>
</dbReference>
<evidence type="ECO:0000256" key="6">
    <source>
        <dbReference type="ARBA" id="ARBA00022737"/>
    </source>
</evidence>
<dbReference type="Pfam" id="PF00560">
    <property type="entry name" value="LRR_1"/>
    <property type="match status" value="2"/>
</dbReference>
<dbReference type="Proteomes" id="UP001396334">
    <property type="component" value="Unassembled WGS sequence"/>
</dbReference>
<evidence type="ECO:0000313" key="12">
    <source>
        <dbReference type="Proteomes" id="UP001396334"/>
    </source>
</evidence>
<keyword evidence="9" id="KW-0675">Receptor</keyword>
<keyword evidence="12" id="KW-1185">Reference proteome</keyword>
<accession>A0ABR2QW06</accession>
<gene>
    <name evidence="11" type="ORF">V6N11_042309</name>
</gene>
<keyword evidence="3" id="KW-1003">Cell membrane</keyword>
<sequence>MFLALNLSHNTLTGPIPPSFGNLAELESLDLSFNKLSGRIPSVLTNLTFLAVLVNNSIRLRMILIVGTWVCVDSRCQRNVTKMRDTDQNQRKMKGRGME</sequence>
<dbReference type="Gene3D" id="3.80.10.10">
    <property type="entry name" value="Ribonuclease Inhibitor"/>
    <property type="match status" value="1"/>
</dbReference>
<evidence type="ECO:0000256" key="1">
    <source>
        <dbReference type="ARBA" id="ARBA00004251"/>
    </source>
</evidence>
<dbReference type="EMBL" id="JBBPBN010000030">
    <property type="protein sequence ID" value="KAK9004857.1"/>
    <property type="molecule type" value="Genomic_DNA"/>
</dbReference>
<evidence type="ECO:0000313" key="11">
    <source>
        <dbReference type="EMBL" id="KAK9004857.1"/>
    </source>
</evidence>
<dbReference type="PRINTS" id="PR00019">
    <property type="entry name" value="LEURICHRPT"/>
</dbReference>
<comment type="similarity">
    <text evidence="2">Belongs to the RLP family.</text>
</comment>
<keyword evidence="4" id="KW-0433">Leucine-rich repeat</keyword>
<evidence type="ECO:0000256" key="3">
    <source>
        <dbReference type="ARBA" id="ARBA00022475"/>
    </source>
</evidence>
<evidence type="ECO:0000256" key="2">
    <source>
        <dbReference type="ARBA" id="ARBA00009592"/>
    </source>
</evidence>
<dbReference type="InterPro" id="IPR001611">
    <property type="entry name" value="Leu-rich_rpt"/>
</dbReference>
<evidence type="ECO:0000256" key="10">
    <source>
        <dbReference type="ARBA" id="ARBA00023180"/>
    </source>
</evidence>
<comment type="subcellular location">
    <subcellularLocation>
        <location evidence="1">Cell membrane</location>
        <topology evidence="1">Single-pass type I membrane protein</topology>
    </subcellularLocation>
</comment>
<dbReference type="PANTHER" id="PTHR27004">
    <property type="entry name" value="RECEPTOR-LIKE PROTEIN 12 ISOFORM X1"/>
    <property type="match status" value="1"/>
</dbReference>